<reference evidence="4 5" key="1">
    <citation type="journal article" date="2012" name="J. Bacteriol.">
        <title>Complete genome sequence of Riemerella anatipestifer reference strain.</title>
        <authorList>
            <person name="Wang X."/>
            <person name="Zhu D."/>
            <person name="Wang M."/>
            <person name="Cheng A."/>
            <person name="Jia R."/>
            <person name="Zhou Y."/>
            <person name="Chen Z."/>
            <person name="Luo Q."/>
            <person name="Liu F."/>
            <person name="Wang Y."/>
            <person name="Chen X.Y."/>
        </authorList>
    </citation>
    <scope>NUCLEOTIDE SEQUENCE [LARGE SCALE GENOMIC DNA]</scope>
    <source>
        <strain evidence="5">DSM 15868</strain>
    </source>
</reference>
<dbReference type="EMBL" id="CP003388">
    <property type="protein sequence ID" value="AFD55358.1"/>
    <property type="molecule type" value="Genomic_DNA"/>
</dbReference>
<keyword evidence="4" id="KW-0675">Receptor</keyword>
<organism evidence="4 5">
    <name type="scientific">Riemerella anatipestifer (strain ATCC 11845 / DSM 15868 / JCM 9532 / NCTC 11014)</name>
    <dbReference type="NCBI Taxonomy" id="693978"/>
    <lineage>
        <taxon>Bacteria</taxon>
        <taxon>Pseudomonadati</taxon>
        <taxon>Bacteroidota</taxon>
        <taxon>Flavobacteriia</taxon>
        <taxon>Flavobacteriales</taxon>
        <taxon>Weeksellaceae</taxon>
        <taxon>Riemerella</taxon>
    </lineage>
</organism>
<keyword evidence="2" id="KW-0472">Membrane</keyword>
<comment type="subcellular location">
    <subcellularLocation>
        <location evidence="1">Cell outer membrane</location>
    </subcellularLocation>
</comment>
<dbReference type="Proteomes" id="UP000010093">
    <property type="component" value="Chromosome"/>
</dbReference>
<dbReference type="AlphaFoldDB" id="H8MCT0"/>
<accession>H8MCT0</accession>
<evidence type="ECO:0000313" key="5">
    <source>
        <dbReference type="Proteomes" id="UP000010093"/>
    </source>
</evidence>
<sequence>MKMNKHKIITLILLGWGGISLAQIKEEKLILDRKREPEVKRIEKKKTSVALEKNYPPEEKQQEPINYEVVNVPVLSDFKTSAIQGEDISPEFNRNYLRNYFRIGYGNYNQFLADANVSGKMQDNLEVGANVHYLSNEGLKKQYAWDSSQKQAEISGFLNHFGEKGKANLTTSVGLNDYNYYGIYALVPNADADLGQKYSRFQISGNYDFYSNEILNDITVKTLAIRDRFKANESQIDALVNLSKHHLKLGQDLDVNLDLGVKMDMVNTQFNILNQHNSRYFGGGLSPKITFKKGQSYLKIGSGFNLLSSSLTKLNETQQKSNRFYWFPQAELFVATTPKANLYGGVESGLQFNTYSRLLEQNPFLVSDLELKPTHTKYQFYFGVKGVVSEQIKYDVKASYGKLDNMMFFGGNSLFSNLIDDNSRLGYDYANTFSTTYHNGTLSQIKGEIEYKPLASLVLDGNIQFQKYNLENNVNVYYRPLLQASIGAKYQTLKDKLLLGFRGFFVSDRMANRFSINPSGILISTPIYAEEEIDNQKVGGYADLNISAEYQINKNFSIFALGNNLLGANYQNYYGYKVLGMQIMGGLKIKF</sequence>
<protein>
    <submittedName>
        <fullName evidence="4">Outer membrane receptor protein, mostly Fe transport</fullName>
    </submittedName>
</protein>
<evidence type="ECO:0000256" key="1">
    <source>
        <dbReference type="ARBA" id="ARBA00004442"/>
    </source>
</evidence>
<name>H8MCT0_RIEAD</name>
<evidence type="ECO:0000313" key="4">
    <source>
        <dbReference type="EMBL" id="AFD55358.1"/>
    </source>
</evidence>
<keyword evidence="3" id="KW-0998">Cell outer membrane</keyword>
<evidence type="ECO:0000256" key="2">
    <source>
        <dbReference type="ARBA" id="ARBA00023136"/>
    </source>
</evidence>
<dbReference type="PATRIC" id="fig|693978.17.peg.383"/>
<dbReference type="SUPFAM" id="SSF56935">
    <property type="entry name" value="Porins"/>
    <property type="match status" value="1"/>
</dbReference>
<dbReference type="InterPro" id="IPR036942">
    <property type="entry name" value="Beta-barrel_TonB_sf"/>
</dbReference>
<dbReference type="KEGG" id="rai:RA0C_0372"/>
<evidence type="ECO:0000256" key="3">
    <source>
        <dbReference type="ARBA" id="ARBA00023237"/>
    </source>
</evidence>
<proteinExistence type="predicted"/>
<dbReference type="HOGENOM" id="CLU_032797_1_0_10"/>
<dbReference type="GO" id="GO:0009279">
    <property type="term" value="C:cell outer membrane"/>
    <property type="evidence" value="ECO:0007669"/>
    <property type="project" value="UniProtKB-SubCell"/>
</dbReference>
<gene>
    <name evidence="4" type="ORF">RA0C_0372</name>
</gene>
<dbReference type="Gene3D" id="2.40.170.20">
    <property type="entry name" value="TonB-dependent receptor, beta-barrel domain"/>
    <property type="match status" value="1"/>
</dbReference>